<accession>A0ACC2VR89</accession>
<dbReference type="Proteomes" id="UP001227268">
    <property type="component" value="Unassembled WGS sequence"/>
</dbReference>
<gene>
    <name evidence="1" type="ORF">QFC21_003182</name>
</gene>
<name>A0ACC2VR89_9TREE</name>
<organism evidence="1 2">
    <name type="scientific">Naganishia friedmannii</name>
    <dbReference type="NCBI Taxonomy" id="89922"/>
    <lineage>
        <taxon>Eukaryota</taxon>
        <taxon>Fungi</taxon>
        <taxon>Dikarya</taxon>
        <taxon>Basidiomycota</taxon>
        <taxon>Agaricomycotina</taxon>
        <taxon>Tremellomycetes</taxon>
        <taxon>Filobasidiales</taxon>
        <taxon>Filobasidiaceae</taxon>
        <taxon>Naganishia</taxon>
    </lineage>
</organism>
<proteinExistence type="predicted"/>
<evidence type="ECO:0000313" key="2">
    <source>
        <dbReference type="Proteomes" id="UP001227268"/>
    </source>
</evidence>
<protein>
    <submittedName>
        <fullName evidence="1">Uncharacterized protein</fullName>
    </submittedName>
</protein>
<keyword evidence="2" id="KW-1185">Reference proteome</keyword>
<comment type="caution">
    <text evidence="1">The sequence shown here is derived from an EMBL/GenBank/DDBJ whole genome shotgun (WGS) entry which is preliminary data.</text>
</comment>
<dbReference type="EMBL" id="JASBWT010000009">
    <property type="protein sequence ID" value="KAJ9101842.1"/>
    <property type="molecule type" value="Genomic_DNA"/>
</dbReference>
<reference evidence="1" key="1">
    <citation type="submission" date="2023-04" db="EMBL/GenBank/DDBJ databases">
        <title>Draft Genome sequencing of Naganishia species isolated from polar environments using Oxford Nanopore Technology.</title>
        <authorList>
            <person name="Leo P."/>
            <person name="Venkateswaran K."/>
        </authorList>
    </citation>
    <scope>NUCLEOTIDE SEQUENCE</scope>
    <source>
        <strain evidence="1">MNA-CCFEE 5423</strain>
    </source>
</reference>
<evidence type="ECO:0000313" key="1">
    <source>
        <dbReference type="EMBL" id="KAJ9101842.1"/>
    </source>
</evidence>
<sequence length="255" mass="28543">MYNVVVVDTKLDQADKASASPKVSSIFNDPTASAVFKTSDGTTFRVHDFFLKANSGVFRDMLSSSTPSSSNDHPISLDEDCDDFNIMLLIITGRPYDAIHETQSWKQAARLYRMMDKYQLDGHQPWFSEMCGLWVNVNPLEALFLAYNRPCIDTILARYAIADGIANMSAEALDIVGERYFLNIWLPGKSNISLAPSNMTVKFGLRLGFKRLLAYCLTFANLQKNAAPDWNALAVRFVANARLIEREINPSPPKS</sequence>